<evidence type="ECO:0000259" key="8">
    <source>
        <dbReference type="PROSITE" id="PS51754"/>
    </source>
</evidence>
<accession>A0AAN7M243</accession>
<feature type="compositionally biased region" description="Low complexity" evidence="7">
    <location>
        <begin position="292"/>
        <end position="309"/>
    </location>
</feature>
<reference evidence="9 10" key="1">
    <citation type="journal article" date="2023" name="Hortic Res">
        <title>Pangenome of water caltrop reveals structural variations and asymmetric subgenome divergence after allopolyploidization.</title>
        <authorList>
            <person name="Zhang X."/>
            <person name="Chen Y."/>
            <person name="Wang L."/>
            <person name="Yuan Y."/>
            <person name="Fang M."/>
            <person name="Shi L."/>
            <person name="Lu R."/>
            <person name="Comes H.P."/>
            <person name="Ma Y."/>
            <person name="Chen Y."/>
            <person name="Huang G."/>
            <person name="Zhou Y."/>
            <person name="Zheng Z."/>
            <person name="Qiu Y."/>
        </authorList>
    </citation>
    <scope>NUCLEOTIDE SEQUENCE [LARGE SCALE GENOMIC DNA]</scope>
    <source>
        <strain evidence="9">F231</strain>
    </source>
</reference>
<dbReference type="Pfam" id="PF04844">
    <property type="entry name" value="Ovate"/>
    <property type="match status" value="1"/>
</dbReference>
<dbReference type="InterPro" id="IPR038933">
    <property type="entry name" value="Ovate"/>
</dbReference>
<organism evidence="9 10">
    <name type="scientific">Trapa natans</name>
    <name type="common">Water chestnut</name>
    <dbReference type="NCBI Taxonomy" id="22666"/>
    <lineage>
        <taxon>Eukaryota</taxon>
        <taxon>Viridiplantae</taxon>
        <taxon>Streptophyta</taxon>
        <taxon>Embryophyta</taxon>
        <taxon>Tracheophyta</taxon>
        <taxon>Spermatophyta</taxon>
        <taxon>Magnoliopsida</taxon>
        <taxon>eudicotyledons</taxon>
        <taxon>Gunneridae</taxon>
        <taxon>Pentapetalae</taxon>
        <taxon>rosids</taxon>
        <taxon>malvids</taxon>
        <taxon>Myrtales</taxon>
        <taxon>Lythraceae</taxon>
        <taxon>Trapa</taxon>
    </lineage>
</organism>
<feature type="compositionally biased region" description="Low complexity" evidence="7">
    <location>
        <begin position="122"/>
        <end position="131"/>
    </location>
</feature>
<keyword evidence="10" id="KW-1185">Reference proteome</keyword>
<feature type="compositionally biased region" description="Polar residues" evidence="7">
    <location>
        <begin position="134"/>
        <end position="156"/>
    </location>
</feature>
<evidence type="ECO:0000256" key="3">
    <source>
        <dbReference type="ARBA" id="ARBA00023015"/>
    </source>
</evidence>
<protein>
    <recommendedName>
        <fullName evidence="6">Transcription repressor</fullName>
    </recommendedName>
    <alternativeName>
        <fullName evidence="6">Ovate family protein</fullName>
    </alternativeName>
</protein>
<dbReference type="InterPro" id="IPR025830">
    <property type="entry name" value="DNA_bnd_dom_ovate"/>
</dbReference>
<dbReference type="Pfam" id="PF13724">
    <property type="entry name" value="DNA_binding_2"/>
    <property type="match status" value="1"/>
</dbReference>
<dbReference type="PANTHER" id="PTHR33057">
    <property type="entry name" value="TRANSCRIPTION REPRESSOR OFP7-RELATED"/>
    <property type="match status" value="1"/>
</dbReference>
<dbReference type="InterPro" id="IPR006458">
    <property type="entry name" value="Ovate_C"/>
</dbReference>
<evidence type="ECO:0000313" key="9">
    <source>
        <dbReference type="EMBL" id="KAK4797079.1"/>
    </source>
</evidence>
<dbReference type="PROSITE" id="PS51754">
    <property type="entry name" value="OVATE"/>
    <property type="match status" value="1"/>
</dbReference>
<sequence>MGNRHRFKLSDMMPNAWFYKLRDMSRASSSAASHHPSGSLSKTTIPSALISSMKTTPTVPPHVNSRKSYYFPRDIYRGLPETTPPPPSLRSTKQAPPPPLSRKLWMNTKPAVPSPPPNKQVSLSSASLSRRASTDSVWTRTENADSPDSIFEDSSSPELRLDRVLTPESLRRRHSMINPPSTIDDSDIVIYMDEDSFTGKPQRPAARSHNLESKPNIELPRIITKPAKQPKHSHRATHGETEREEKETAKKSARNASRESGASRRRPLMRSSPRPRLKIKSPRLLGKRLAQATRKTSTGTAASSSPSAAARRKLSGSLAVVKSSFDPQRDFRDSMVEMIVEHNIKATKELEELLACYLSLNSEEYHGLIIDVFKQIWFDLSNIISSSSLELV</sequence>
<evidence type="ECO:0000256" key="1">
    <source>
        <dbReference type="ARBA" id="ARBA00004123"/>
    </source>
</evidence>
<evidence type="ECO:0000256" key="6">
    <source>
        <dbReference type="RuleBase" id="RU367028"/>
    </source>
</evidence>
<dbReference type="GO" id="GO:0003677">
    <property type="term" value="F:DNA binding"/>
    <property type="evidence" value="ECO:0007669"/>
    <property type="project" value="InterPro"/>
</dbReference>
<keyword evidence="4 6" id="KW-0804">Transcription</keyword>
<dbReference type="PANTHER" id="PTHR33057:SF82">
    <property type="entry name" value="TRANSCRIPTION REPRESSOR OFP5"/>
    <property type="match status" value="1"/>
</dbReference>
<evidence type="ECO:0000256" key="4">
    <source>
        <dbReference type="ARBA" id="ARBA00023163"/>
    </source>
</evidence>
<dbReference type="NCBIfam" id="TIGR01568">
    <property type="entry name" value="A_thal_3678"/>
    <property type="match status" value="1"/>
</dbReference>
<keyword evidence="5 6" id="KW-0539">Nucleus</keyword>
<comment type="caution">
    <text evidence="9">The sequence shown here is derived from an EMBL/GenBank/DDBJ whole genome shotgun (WGS) entry which is preliminary data.</text>
</comment>
<name>A0AAN7M243_TRANT</name>
<evidence type="ECO:0000256" key="2">
    <source>
        <dbReference type="ARBA" id="ARBA00022491"/>
    </source>
</evidence>
<feature type="region of interest" description="Disordered" evidence="7">
    <location>
        <begin position="197"/>
        <end position="309"/>
    </location>
</feature>
<evidence type="ECO:0000256" key="5">
    <source>
        <dbReference type="ARBA" id="ARBA00023242"/>
    </source>
</evidence>
<dbReference type="GO" id="GO:0005634">
    <property type="term" value="C:nucleus"/>
    <property type="evidence" value="ECO:0007669"/>
    <property type="project" value="UniProtKB-SubCell"/>
</dbReference>
<comment type="subcellular location">
    <subcellularLocation>
        <location evidence="1 6">Nucleus</location>
    </subcellularLocation>
</comment>
<dbReference type="AlphaFoldDB" id="A0AAN7M243"/>
<gene>
    <name evidence="9" type="ORF">SAY86_029405</name>
</gene>
<feature type="compositionally biased region" description="Basic and acidic residues" evidence="7">
    <location>
        <begin position="237"/>
        <end position="250"/>
    </location>
</feature>
<dbReference type="EMBL" id="JAXQNO010000006">
    <property type="protein sequence ID" value="KAK4797079.1"/>
    <property type="molecule type" value="Genomic_DNA"/>
</dbReference>
<keyword evidence="2 6" id="KW-0678">Repressor</keyword>
<dbReference type="GO" id="GO:0045892">
    <property type="term" value="P:negative regulation of DNA-templated transcription"/>
    <property type="evidence" value="ECO:0007669"/>
    <property type="project" value="UniProtKB-UniRule"/>
</dbReference>
<feature type="region of interest" description="Disordered" evidence="7">
    <location>
        <begin position="76"/>
        <end position="156"/>
    </location>
</feature>
<evidence type="ECO:0000313" key="10">
    <source>
        <dbReference type="Proteomes" id="UP001346149"/>
    </source>
</evidence>
<dbReference type="Proteomes" id="UP001346149">
    <property type="component" value="Unassembled WGS sequence"/>
</dbReference>
<proteinExistence type="predicted"/>
<evidence type="ECO:0000256" key="7">
    <source>
        <dbReference type="SAM" id="MobiDB-lite"/>
    </source>
</evidence>
<feature type="domain" description="OVATE" evidence="8">
    <location>
        <begin position="320"/>
        <end position="379"/>
    </location>
</feature>
<feature type="compositionally biased region" description="Basic residues" evidence="7">
    <location>
        <begin position="263"/>
        <end position="281"/>
    </location>
</feature>
<keyword evidence="3 6" id="KW-0805">Transcription regulation</keyword>
<comment type="function">
    <text evidence="6">Transcriptional repressor that regulates multiple aspects of plant growth and development.</text>
</comment>